<protein>
    <submittedName>
        <fullName evidence="7">Patatin-like phospholipase family protein</fullName>
    </submittedName>
</protein>
<dbReference type="Gene3D" id="3.40.1090.10">
    <property type="entry name" value="Cytosolic phospholipase A2 catalytic domain"/>
    <property type="match status" value="2"/>
</dbReference>
<feature type="active site" description="Proton acceptor" evidence="4">
    <location>
        <position position="202"/>
    </location>
</feature>
<feature type="short sequence motif" description="DGA/G" evidence="4">
    <location>
        <begin position="202"/>
        <end position="204"/>
    </location>
</feature>
<evidence type="ECO:0000256" key="2">
    <source>
        <dbReference type="ARBA" id="ARBA00022963"/>
    </source>
</evidence>
<dbReference type="Pfam" id="PF01734">
    <property type="entry name" value="Patatin"/>
    <property type="match status" value="1"/>
</dbReference>
<dbReference type="GO" id="GO:0016787">
    <property type="term" value="F:hydrolase activity"/>
    <property type="evidence" value="ECO:0007669"/>
    <property type="project" value="UniProtKB-UniRule"/>
</dbReference>
<dbReference type="SUPFAM" id="SSF52151">
    <property type="entry name" value="FabD/lysophospholipase-like"/>
    <property type="match status" value="1"/>
</dbReference>
<feature type="region of interest" description="Disordered" evidence="5">
    <location>
        <begin position="1"/>
        <end position="42"/>
    </location>
</feature>
<evidence type="ECO:0000259" key="6">
    <source>
        <dbReference type="PROSITE" id="PS51635"/>
    </source>
</evidence>
<evidence type="ECO:0000256" key="5">
    <source>
        <dbReference type="SAM" id="MobiDB-lite"/>
    </source>
</evidence>
<dbReference type="Proteomes" id="UP000624703">
    <property type="component" value="Unassembled WGS sequence"/>
</dbReference>
<comment type="caution">
    <text evidence="7">The sequence shown here is derived from an EMBL/GenBank/DDBJ whole genome shotgun (WGS) entry which is preliminary data.</text>
</comment>
<dbReference type="AlphaFoldDB" id="A0A8J7MEE6"/>
<dbReference type="InterPro" id="IPR050301">
    <property type="entry name" value="NTE"/>
</dbReference>
<keyword evidence="3 4" id="KW-0443">Lipid metabolism</keyword>
<evidence type="ECO:0000313" key="8">
    <source>
        <dbReference type="Proteomes" id="UP000624703"/>
    </source>
</evidence>
<dbReference type="PANTHER" id="PTHR14226">
    <property type="entry name" value="NEUROPATHY TARGET ESTERASE/SWISS CHEESE D.MELANOGASTER"/>
    <property type="match status" value="1"/>
</dbReference>
<organism evidence="7 8">
    <name type="scientific">Persicirhabdus sediminis</name>
    <dbReference type="NCBI Taxonomy" id="454144"/>
    <lineage>
        <taxon>Bacteria</taxon>
        <taxon>Pseudomonadati</taxon>
        <taxon>Verrucomicrobiota</taxon>
        <taxon>Verrucomicrobiia</taxon>
        <taxon>Verrucomicrobiales</taxon>
        <taxon>Verrucomicrobiaceae</taxon>
        <taxon>Persicirhabdus</taxon>
    </lineage>
</organism>
<dbReference type="PANTHER" id="PTHR14226:SF29">
    <property type="entry name" value="NEUROPATHY TARGET ESTERASE SWS"/>
    <property type="match status" value="1"/>
</dbReference>
<dbReference type="CDD" id="cd07205">
    <property type="entry name" value="Pat_PNPLA6_PNPLA7_NTE1_like"/>
    <property type="match status" value="1"/>
</dbReference>
<evidence type="ECO:0000256" key="4">
    <source>
        <dbReference type="PROSITE-ProRule" id="PRU01161"/>
    </source>
</evidence>
<evidence type="ECO:0000256" key="3">
    <source>
        <dbReference type="ARBA" id="ARBA00023098"/>
    </source>
</evidence>
<evidence type="ECO:0000256" key="1">
    <source>
        <dbReference type="ARBA" id="ARBA00022801"/>
    </source>
</evidence>
<reference evidence="7" key="1">
    <citation type="submission" date="2021-01" db="EMBL/GenBank/DDBJ databases">
        <title>Modified the classification status of verrucomicrobia.</title>
        <authorList>
            <person name="Feng X."/>
        </authorList>
    </citation>
    <scope>NUCLEOTIDE SEQUENCE</scope>
    <source>
        <strain evidence="7">_KCTC 22039</strain>
    </source>
</reference>
<dbReference type="InterPro" id="IPR002641">
    <property type="entry name" value="PNPLA_dom"/>
</dbReference>
<dbReference type="EMBL" id="JAENIM010000021">
    <property type="protein sequence ID" value="MBK1790309.1"/>
    <property type="molecule type" value="Genomic_DNA"/>
</dbReference>
<keyword evidence="8" id="KW-1185">Reference proteome</keyword>
<feature type="domain" description="PNPLA" evidence="6">
    <location>
        <begin position="52"/>
        <end position="215"/>
    </location>
</feature>
<dbReference type="RefSeq" id="WP_200310343.1">
    <property type="nucleotide sequence ID" value="NZ_JAENIM010000021.1"/>
</dbReference>
<sequence>MHHPANPHKQAAQPAVNPSAGDGSRQHAAAKPAPPHAPAKKPAGWHEVKFGLALSSGGAKGLSHLGVIQVLEEQGVPVTAVAGTSMGSYIAALWAAGWDGQKLHQLADEMKDAHALRKIADFDFPFTRGFFKGEKARDHLMESIGAVTFSQLKKQLLIVAADLESYERVVFNQGIVANAVHASCAIPGIVTPVTVDDRSLIDGGVVEPLPVDALHEFTEVDYVIASTAFPDYNELHDAALRGETAYHSEGICSRFEGKMLEWCGRINPVGKGHRLDVMSRSLQIAQIRMAHESTKKADVVVDCYAGQPSQWYDFAHAEQFIEMGRKMALAQMPKISELIENHVKRGAA</sequence>
<dbReference type="InterPro" id="IPR016035">
    <property type="entry name" value="Acyl_Trfase/lysoPLipase"/>
</dbReference>
<comment type="caution">
    <text evidence="4">Lacks conserved residue(s) required for the propagation of feature annotation.</text>
</comment>
<feature type="short sequence motif" description="GXSXG" evidence="4">
    <location>
        <begin position="83"/>
        <end position="87"/>
    </location>
</feature>
<gene>
    <name evidence="7" type="ORF">JIN82_03955</name>
</gene>
<feature type="active site" description="Nucleophile" evidence="4">
    <location>
        <position position="85"/>
    </location>
</feature>
<evidence type="ECO:0000313" key="7">
    <source>
        <dbReference type="EMBL" id="MBK1790309.1"/>
    </source>
</evidence>
<accession>A0A8J7MEE6</accession>
<proteinExistence type="predicted"/>
<dbReference type="PROSITE" id="PS51635">
    <property type="entry name" value="PNPLA"/>
    <property type="match status" value="1"/>
</dbReference>
<keyword evidence="2 4" id="KW-0442">Lipid degradation</keyword>
<name>A0A8J7MEE6_9BACT</name>
<dbReference type="GO" id="GO:0016042">
    <property type="term" value="P:lipid catabolic process"/>
    <property type="evidence" value="ECO:0007669"/>
    <property type="project" value="UniProtKB-UniRule"/>
</dbReference>
<keyword evidence="1 4" id="KW-0378">Hydrolase</keyword>